<sequence length="370" mass="43198">MRFGARVFKTGVTVVLTLFITSLLGLEPSLIAAIAAVFALQPNVHRSVMRTWEQFQGNALGAVSAIVMVLLFGNNVIVIGLTVILVLAILLFFNLQSVSTLAVVTMIAIMDAPTLMENSTTMDFLEAAGIRFSLVMIGVLSSLVVNLLFIPPKYETKMYHNCFNITSDIFKWIRLELNAVSEYQIVKKDIESLRTRVVTLETMYLWYREEKNYLKRSSFADARRKILFRHLIASTRRAFELLRKLNRYENDYNHLDDDFKYRIRHEMDQLMAYHEQIFMKITEKIRPEAAFETYENDEQFEQSMMDDFVRLYYEAETQEEKIQYENILEFISAIHEYSNSLDRLDRLASSFFRFHADKNKINIQDETLDI</sequence>
<feature type="transmembrane region" description="Helical" evidence="7">
    <location>
        <begin position="130"/>
        <end position="150"/>
    </location>
</feature>
<dbReference type="AlphaFoldDB" id="A0A0C2HEV6"/>
<evidence type="ECO:0000256" key="2">
    <source>
        <dbReference type="ARBA" id="ARBA00006544"/>
    </source>
</evidence>
<feature type="transmembrane region" description="Helical" evidence="7">
    <location>
        <begin position="84"/>
        <end position="110"/>
    </location>
</feature>
<evidence type="ECO:0000313" key="9">
    <source>
        <dbReference type="EMBL" id="MDB0581002.1"/>
    </source>
</evidence>
<evidence type="ECO:0000313" key="10">
    <source>
        <dbReference type="Proteomes" id="UP000031546"/>
    </source>
</evidence>
<evidence type="ECO:0000313" key="8">
    <source>
        <dbReference type="EMBL" id="KIH70159.1"/>
    </source>
</evidence>
<keyword evidence="5 7" id="KW-1133">Transmembrane helix</keyword>
<dbReference type="PANTHER" id="PTHR30509">
    <property type="entry name" value="P-HYDROXYBENZOIC ACID EFFLUX PUMP SUBUNIT-RELATED"/>
    <property type="match status" value="1"/>
</dbReference>
<evidence type="ECO:0000256" key="1">
    <source>
        <dbReference type="ARBA" id="ARBA00004651"/>
    </source>
</evidence>
<comment type="subcellular location">
    <subcellularLocation>
        <location evidence="1">Cell membrane</location>
        <topology evidence="1">Multi-pass membrane protein</topology>
    </subcellularLocation>
</comment>
<dbReference type="Proteomes" id="UP000031546">
    <property type="component" value="Unassembled WGS sequence"/>
</dbReference>
<dbReference type="OrthoDB" id="1653617at2"/>
<reference evidence="9 11" key="4">
    <citation type="submission" date="2022-12" db="EMBL/GenBank/DDBJ databases">
        <title>Genome analysis and biological profiling of marine Salinicoccus roseus MOSEL-ME25.</title>
        <authorList>
            <person name="Mirza F.T."/>
            <person name="Xie Y."/>
            <person name="Shinwari Z.K."/>
        </authorList>
    </citation>
    <scope>NUCLEOTIDE SEQUENCE [LARGE SCALE GENOMIC DNA]</scope>
    <source>
        <strain evidence="9 11">MOSEL-ME25</strain>
    </source>
</reference>
<dbReference type="InterPro" id="IPR010343">
    <property type="entry name" value="ArAE_1"/>
</dbReference>
<gene>
    <name evidence="9" type="ORF">F7P68_0010725</name>
    <name evidence="8" type="ORF">SN16_09340</name>
</gene>
<keyword evidence="4 7" id="KW-0812">Transmembrane</keyword>
<feature type="transmembrane region" description="Helical" evidence="7">
    <location>
        <begin position="59"/>
        <end position="77"/>
    </location>
</feature>
<name>A0A0C2HEV6_9STAP</name>
<evidence type="ECO:0000256" key="6">
    <source>
        <dbReference type="ARBA" id="ARBA00023136"/>
    </source>
</evidence>
<evidence type="ECO:0000256" key="4">
    <source>
        <dbReference type="ARBA" id="ARBA00022692"/>
    </source>
</evidence>
<evidence type="ECO:0000256" key="3">
    <source>
        <dbReference type="ARBA" id="ARBA00022475"/>
    </source>
</evidence>
<keyword evidence="11" id="KW-1185">Reference proteome</keyword>
<reference evidence="11" key="2">
    <citation type="submission" date="2020-04" db="EMBL/GenBank/DDBJ databases">
        <title>Genome analysis and biological profiling of marine Cellulosimicrobium funkei MOSEL-ME6.</title>
        <authorList>
            <person name="Tanveer F."/>
            <person name="Xie Y."/>
            <person name="Shinwari Z.K."/>
        </authorList>
    </citation>
    <scope>NUCLEOTIDE SEQUENCE [LARGE SCALE GENOMIC DNA]</scope>
    <source>
        <strain evidence="11">MOSEL-ME25</strain>
    </source>
</reference>
<comment type="similarity">
    <text evidence="2">Belongs to the UPF0421 family.</text>
</comment>
<keyword evidence="6 7" id="KW-0472">Membrane</keyword>
<dbReference type="RefSeq" id="WP_040106363.1">
    <property type="nucleotide sequence ID" value="NZ_JABEVU030000001.1"/>
</dbReference>
<dbReference type="STRING" id="45670.SN16_09340"/>
<comment type="caution">
    <text evidence="8">The sequence shown here is derived from an EMBL/GenBank/DDBJ whole genome shotgun (WGS) entry which is preliminary data.</text>
</comment>
<evidence type="ECO:0000256" key="7">
    <source>
        <dbReference type="SAM" id="Phobius"/>
    </source>
</evidence>
<dbReference type="EMBL" id="JABEVU030000001">
    <property type="protein sequence ID" value="MDB0581002.1"/>
    <property type="molecule type" value="Genomic_DNA"/>
</dbReference>
<dbReference type="GeneID" id="77845760"/>
<dbReference type="Pfam" id="PF06081">
    <property type="entry name" value="ArAE_1"/>
    <property type="match status" value="1"/>
</dbReference>
<evidence type="ECO:0000256" key="5">
    <source>
        <dbReference type="ARBA" id="ARBA00022989"/>
    </source>
</evidence>
<keyword evidence="3" id="KW-1003">Cell membrane</keyword>
<dbReference type="Proteomes" id="UP000527860">
    <property type="component" value="Unassembled WGS sequence"/>
</dbReference>
<dbReference type="PANTHER" id="PTHR30509:SF27">
    <property type="entry name" value="UPF0421 PROTEIN YGAE"/>
    <property type="match status" value="1"/>
</dbReference>
<feature type="transmembrane region" description="Helical" evidence="7">
    <location>
        <begin position="12"/>
        <end position="39"/>
    </location>
</feature>
<reference evidence="8 10" key="1">
    <citation type="submission" date="2015-01" db="EMBL/GenBank/DDBJ databases">
        <title>Genome sequences of high lactate-tolerant strain Salinicoccus roseus W12 with industrial interest.</title>
        <authorList>
            <person name="Wang H."/>
            <person name="Yu B."/>
        </authorList>
    </citation>
    <scope>NUCLEOTIDE SEQUENCE [LARGE SCALE GENOMIC DNA]</scope>
    <source>
        <strain evidence="8 10">W12</strain>
    </source>
</reference>
<proteinExistence type="inferred from homology"/>
<dbReference type="EMBL" id="JXII01000008">
    <property type="protein sequence ID" value="KIH70159.1"/>
    <property type="molecule type" value="Genomic_DNA"/>
</dbReference>
<accession>A0A0C2HEV6</accession>
<dbReference type="GO" id="GO:0005886">
    <property type="term" value="C:plasma membrane"/>
    <property type="evidence" value="ECO:0007669"/>
    <property type="project" value="UniProtKB-SubCell"/>
</dbReference>
<protein>
    <submittedName>
        <fullName evidence="9">Aromatic acid exporter family protein</fullName>
    </submittedName>
</protein>
<evidence type="ECO:0000313" key="11">
    <source>
        <dbReference type="Proteomes" id="UP000527860"/>
    </source>
</evidence>
<reference evidence="9" key="3">
    <citation type="submission" date="2020-04" db="EMBL/GenBank/DDBJ databases">
        <authorList>
            <person name="Tanveer F."/>
            <person name="Xie Y."/>
            <person name="Shinwari Z.K."/>
        </authorList>
    </citation>
    <scope>NUCLEOTIDE SEQUENCE</scope>
    <source>
        <strain evidence="9">MOSEL-ME25</strain>
    </source>
</reference>
<organism evidence="8 10">
    <name type="scientific">Salinicoccus roseus</name>
    <dbReference type="NCBI Taxonomy" id="45670"/>
    <lineage>
        <taxon>Bacteria</taxon>
        <taxon>Bacillati</taxon>
        <taxon>Bacillota</taxon>
        <taxon>Bacilli</taxon>
        <taxon>Bacillales</taxon>
        <taxon>Staphylococcaceae</taxon>
        <taxon>Salinicoccus</taxon>
    </lineage>
</organism>